<feature type="region of interest" description="Disordered" evidence="1">
    <location>
        <begin position="76"/>
        <end position="126"/>
    </location>
</feature>
<keyword evidence="2" id="KW-0732">Signal</keyword>
<comment type="caution">
    <text evidence="3">The sequence shown here is derived from an EMBL/GenBank/DDBJ whole genome shotgun (WGS) entry which is preliminary data.</text>
</comment>
<evidence type="ECO:0000256" key="1">
    <source>
        <dbReference type="SAM" id="MobiDB-lite"/>
    </source>
</evidence>
<keyword evidence="4" id="KW-1185">Reference proteome</keyword>
<evidence type="ECO:0000313" key="4">
    <source>
        <dbReference type="Proteomes" id="UP000620124"/>
    </source>
</evidence>
<proteinExistence type="predicted"/>
<accession>A0A8H7CTR9</accession>
<evidence type="ECO:0000313" key="3">
    <source>
        <dbReference type="EMBL" id="KAF7350109.1"/>
    </source>
</evidence>
<feature type="compositionally biased region" description="Low complexity" evidence="1">
    <location>
        <begin position="76"/>
        <end position="100"/>
    </location>
</feature>
<dbReference type="EMBL" id="JACAZI010000010">
    <property type="protein sequence ID" value="KAF7350109.1"/>
    <property type="molecule type" value="Genomic_DNA"/>
</dbReference>
<gene>
    <name evidence="3" type="ORF">MVEN_01313000</name>
</gene>
<evidence type="ECO:0000256" key="2">
    <source>
        <dbReference type="SAM" id="SignalP"/>
    </source>
</evidence>
<organism evidence="3 4">
    <name type="scientific">Mycena venus</name>
    <dbReference type="NCBI Taxonomy" id="2733690"/>
    <lineage>
        <taxon>Eukaryota</taxon>
        <taxon>Fungi</taxon>
        <taxon>Dikarya</taxon>
        <taxon>Basidiomycota</taxon>
        <taxon>Agaricomycotina</taxon>
        <taxon>Agaricomycetes</taxon>
        <taxon>Agaricomycetidae</taxon>
        <taxon>Agaricales</taxon>
        <taxon>Marasmiineae</taxon>
        <taxon>Mycenaceae</taxon>
        <taxon>Mycena</taxon>
    </lineage>
</organism>
<protein>
    <submittedName>
        <fullName evidence="3">Uncharacterized protein</fullName>
    </submittedName>
</protein>
<dbReference type="AlphaFoldDB" id="A0A8H7CTR9"/>
<reference evidence="3" key="1">
    <citation type="submission" date="2020-05" db="EMBL/GenBank/DDBJ databases">
        <title>Mycena genomes resolve the evolution of fungal bioluminescence.</title>
        <authorList>
            <person name="Tsai I.J."/>
        </authorList>
    </citation>
    <scope>NUCLEOTIDE SEQUENCE</scope>
    <source>
        <strain evidence="3">CCC161011</strain>
    </source>
</reference>
<feature type="chain" id="PRO_5034695810" evidence="2">
    <location>
        <begin position="17"/>
        <end position="179"/>
    </location>
</feature>
<feature type="signal peptide" evidence="2">
    <location>
        <begin position="1"/>
        <end position="16"/>
    </location>
</feature>
<dbReference type="Proteomes" id="UP000620124">
    <property type="component" value="Unassembled WGS sequence"/>
</dbReference>
<name>A0A8H7CTR9_9AGAR</name>
<dbReference type="OrthoDB" id="3110356at2759"/>
<sequence length="179" mass="18752">MHPILFLLLTCYSASASSVVSYSTSSCLVNTCFLFEDEGKSLLVSGPRLKDRFINITETDVASYVVGRSDSAATDTGKTLAATSGSSTTDSGSSTSLGDTTKGEETGSEDEGEYMGHGPRQQATCSLRNKSPGVHCDAYTCIRGGGRCYMGSNGRCVGERLSGPNAPVACLACACRRDR</sequence>